<dbReference type="EMBL" id="JAVHJO010000007">
    <property type="protein sequence ID" value="KAK6538832.1"/>
    <property type="molecule type" value="Genomic_DNA"/>
</dbReference>
<reference evidence="1 2" key="1">
    <citation type="submission" date="2019-10" db="EMBL/GenBank/DDBJ databases">
        <authorList>
            <person name="Palmer J.M."/>
        </authorList>
    </citation>
    <scope>NUCLEOTIDE SEQUENCE [LARGE SCALE GENOMIC DNA]</scope>
    <source>
        <strain evidence="1 2">TWF694</strain>
    </source>
</reference>
<name>A0AAV9X9S8_9PEZI</name>
<protein>
    <submittedName>
        <fullName evidence="1">Uncharacterized protein</fullName>
    </submittedName>
</protein>
<keyword evidence="2" id="KW-1185">Reference proteome</keyword>
<accession>A0AAV9X9S8</accession>
<dbReference type="AlphaFoldDB" id="A0AAV9X9S8"/>
<proteinExistence type="predicted"/>
<organism evidence="1 2">
    <name type="scientific">Orbilia ellipsospora</name>
    <dbReference type="NCBI Taxonomy" id="2528407"/>
    <lineage>
        <taxon>Eukaryota</taxon>
        <taxon>Fungi</taxon>
        <taxon>Dikarya</taxon>
        <taxon>Ascomycota</taxon>
        <taxon>Pezizomycotina</taxon>
        <taxon>Orbiliomycetes</taxon>
        <taxon>Orbiliales</taxon>
        <taxon>Orbiliaceae</taxon>
        <taxon>Orbilia</taxon>
    </lineage>
</organism>
<evidence type="ECO:0000313" key="1">
    <source>
        <dbReference type="EMBL" id="KAK6538832.1"/>
    </source>
</evidence>
<evidence type="ECO:0000313" key="2">
    <source>
        <dbReference type="Proteomes" id="UP001365542"/>
    </source>
</evidence>
<comment type="caution">
    <text evidence="1">The sequence shown here is derived from an EMBL/GenBank/DDBJ whole genome shotgun (WGS) entry which is preliminary data.</text>
</comment>
<dbReference type="Proteomes" id="UP001365542">
    <property type="component" value="Unassembled WGS sequence"/>
</dbReference>
<sequence length="103" mass="11041">MPSGSGIVRSGPGDIFTAMFVIDDVQYSFTGKTSTEGEEFGCWKASLEFEDIQALQGDGTFEAEVGEQELSIVFANGPKITGTLQDPIIPKAIVKGQGHWITN</sequence>
<gene>
    <name evidence="1" type="ORF">TWF694_010397</name>
</gene>